<gene>
    <name evidence="1" type="ORF">Slati_2934600</name>
</gene>
<organism evidence="1">
    <name type="scientific">Sesamum latifolium</name>
    <dbReference type="NCBI Taxonomy" id="2727402"/>
    <lineage>
        <taxon>Eukaryota</taxon>
        <taxon>Viridiplantae</taxon>
        <taxon>Streptophyta</taxon>
        <taxon>Embryophyta</taxon>
        <taxon>Tracheophyta</taxon>
        <taxon>Spermatophyta</taxon>
        <taxon>Magnoliopsida</taxon>
        <taxon>eudicotyledons</taxon>
        <taxon>Gunneridae</taxon>
        <taxon>Pentapetalae</taxon>
        <taxon>asterids</taxon>
        <taxon>lamiids</taxon>
        <taxon>Lamiales</taxon>
        <taxon>Pedaliaceae</taxon>
        <taxon>Sesamum</taxon>
    </lineage>
</organism>
<reference evidence="1" key="1">
    <citation type="submission" date="2020-06" db="EMBL/GenBank/DDBJ databases">
        <authorList>
            <person name="Li T."/>
            <person name="Hu X."/>
            <person name="Zhang T."/>
            <person name="Song X."/>
            <person name="Zhang H."/>
            <person name="Dai N."/>
            <person name="Sheng W."/>
            <person name="Hou X."/>
            <person name="Wei L."/>
        </authorList>
    </citation>
    <scope>NUCLEOTIDE SEQUENCE</scope>
    <source>
        <strain evidence="1">KEN1</strain>
        <tissue evidence="1">Leaf</tissue>
    </source>
</reference>
<name>A0AAW2VEC9_9LAMI</name>
<dbReference type="EMBL" id="JACGWN010000010">
    <property type="protein sequence ID" value="KAL0427598.1"/>
    <property type="molecule type" value="Genomic_DNA"/>
</dbReference>
<accession>A0AAW2VEC9</accession>
<reference evidence="1" key="2">
    <citation type="journal article" date="2024" name="Plant">
        <title>Genomic evolution and insights into agronomic trait innovations of Sesamum species.</title>
        <authorList>
            <person name="Miao H."/>
            <person name="Wang L."/>
            <person name="Qu L."/>
            <person name="Liu H."/>
            <person name="Sun Y."/>
            <person name="Le M."/>
            <person name="Wang Q."/>
            <person name="Wei S."/>
            <person name="Zheng Y."/>
            <person name="Lin W."/>
            <person name="Duan Y."/>
            <person name="Cao H."/>
            <person name="Xiong S."/>
            <person name="Wang X."/>
            <person name="Wei L."/>
            <person name="Li C."/>
            <person name="Ma Q."/>
            <person name="Ju M."/>
            <person name="Zhao R."/>
            <person name="Li G."/>
            <person name="Mu C."/>
            <person name="Tian Q."/>
            <person name="Mei H."/>
            <person name="Zhang T."/>
            <person name="Gao T."/>
            <person name="Zhang H."/>
        </authorList>
    </citation>
    <scope>NUCLEOTIDE SEQUENCE</scope>
    <source>
        <strain evidence="1">KEN1</strain>
    </source>
</reference>
<evidence type="ECO:0008006" key="2">
    <source>
        <dbReference type="Google" id="ProtNLM"/>
    </source>
</evidence>
<dbReference type="PANTHER" id="PTHR33437:SF2">
    <property type="entry name" value="OS06G0361200 PROTEIN"/>
    <property type="match status" value="1"/>
</dbReference>
<comment type="caution">
    <text evidence="1">The sequence shown here is derived from an EMBL/GenBank/DDBJ whole genome shotgun (WGS) entry which is preliminary data.</text>
</comment>
<protein>
    <recommendedName>
        <fullName evidence="2">Ty3-gypsy retrotransposon protein</fullName>
    </recommendedName>
</protein>
<dbReference type="AlphaFoldDB" id="A0AAW2VEC9"/>
<sequence length="136" mass="15680">MMTDEAAMEEQLAPMTQAISNLQNIVEDKDFKIAQLSSNQEHTNVEEPHDNHKHAFFSNHVENEKQVDTHDSVQKSTHSETSIAILSVQQLHEMITNTIKTHYRGTTQSSPAYSKPYTKRIDVLRMPMEYLQLELQ</sequence>
<proteinExistence type="predicted"/>
<dbReference type="PANTHER" id="PTHR33437">
    <property type="entry name" value="OS06G0361200 PROTEIN"/>
    <property type="match status" value="1"/>
</dbReference>
<evidence type="ECO:0000313" key="1">
    <source>
        <dbReference type="EMBL" id="KAL0427598.1"/>
    </source>
</evidence>